<sequence length="323" mass="36790">MEYSELVNKLIAEKKVLAIMGPTASGKSQLSMALAEILPIEIISVDSALIYRDMDIGSAKPSAEEIQSVPHHLIDTIDASESYSASEFVDDVHGLVKEIFARGKLPVLVGGTMMYFNALQQGMNDLPSADAEVRAKLQKQWDESPESLHQRLTEIDPESAQRIHQNDPQRLIRALEVYQVSGKTLTEHRQNPKKALKDFELIKIALIPEDRSRLHKQIEKRFMQMLEQGFLKEVESLIKRGDLEADMTSIRCVGYRQAWDYLLGDYDYETFVHKGIVATRQLAKRQLTWLRKESDLLVIDPYATSLQQRVVESRQLLENAVQE</sequence>
<comment type="cofactor">
    <cofactor evidence="1 10">
        <name>Mg(2+)</name>
        <dbReference type="ChEBI" id="CHEBI:18420"/>
    </cofactor>
</comment>
<dbReference type="EMBL" id="JAGETV010000005">
    <property type="protein sequence ID" value="MBO1926847.1"/>
    <property type="molecule type" value="Genomic_DNA"/>
</dbReference>
<dbReference type="Proteomes" id="UP000664835">
    <property type="component" value="Unassembled WGS sequence"/>
</dbReference>
<proteinExistence type="inferred from homology"/>
<evidence type="ECO:0000256" key="2">
    <source>
        <dbReference type="ARBA" id="ARBA00003213"/>
    </source>
</evidence>
<evidence type="ECO:0000313" key="14">
    <source>
        <dbReference type="EMBL" id="MBO1926847.1"/>
    </source>
</evidence>
<dbReference type="Gene3D" id="1.10.20.140">
    <property type="match status" value="1"/>
</dbReference>
<keyword evidence="6 10" id="KW-0547">Nucleotide-binding</keyword>
<dbReference type="RefSeq" id="WP_208148285.1">
    <property type="nucleotide sequence ID" value="NZ_JAGETV010000005.1"/>
</dbReference>
<feature type="site" description="Interaction with substrate tRNA" evidence="10">
    <location>
        <position position="134"/>
    </location>
</feature>
<feature type="region of interest" description="Interaction with substrate tRNA" evidence="10">
    <location>
        <begin position="169"/>
        <end position="173"/>
    </location>
</feature>
<dbReference type="InterPro" id="IPR027417">
    <property type="entry name" value="P-loop_NTPase"/>
</dbReference>
<feature type="binding site" evidence="10">
    <location>
        <begin position="21"/>
        <end position="28"/>
    </location>
    <ligand>
        <name>ATP</name>
        <dbReference type="ChEBI" id="CHEBI:30616"/>
    </ligand>
</feature>
<feature type="binding site" evidence="10">
    <location>
        <begin position="23"/>
        <end position="28"/>
    </location>
    <ligand>
        <name>substrate</name>
    </ligand>
</feature>
<organism evidence="14 15">
    <name type="scientific">Thiomicrorhabdus marina</name>
    <dbReference type="NCBI Taxonomy" id="2818442"/>
    <lineage>
        <taxon>Bacteria</taxon>
        <taxon>Pseudomonadati</taxon>
        <taxon>Pseudomonadota</taxon>
        <taxon>Gammaproteobacteria</taxon>
        <taxon>Thiotrichales</taxon>
        <taxon>Piscirickettsiaceae</taxon>
        <taxon>Thiomicrorhabdus</taxon>
    </lineage>
</organism>
<dbReference type="Gene3D" id="3.40.50.300">
    <property type="entry name" value="P-loop containing nucleotide triphosphate hydrolases"/>
    <property type="match status" value="1"/>
</dbReference>
<evidence type="ECO:0000256" key="5">
    <source>
        <dbReference type="ARBA" id="ARBA00022694"/>
    </source>
</evidence>
<gene>
    <name evidence="10 14" type="primary">miaA</name>
    <name evidence="14" type="ORF">J3998_04600</name>
</gene>
<evidence type="ECO:0000256" key="8">
    <source>
        <dbReference type="ARBA" id="ARBA00022842"/>
    </source>
</evidence>
<dbReference type="InterPro" id="IPR018022">
    <property type="entry name" value="IPT"/>
</dbReference>
<keyword evidence="7 10" id="KW-0067">ATP-binding</keyword>
<evidence type="ECO:0000256" key="10">
    <source>
        <dbReference type="HAMAP-Rule" id="MF_00185"/>
    </source>
</evidence>
<evidence type="ECO:0000256" key="9">
    <source>
        <dbReference type="ARBA" id="ARBA00049563"/>
    </source>
</evidence>
<feature type="region of interest" description="Interaction with substrate tRNA" evidence="10">
    <location>
        <begin position="46"/>
        <end position="49"/>
    </location>
</feature>
<evidence type="ECO:0000256" key="11">
    <source>
        <dbReference type="RuleBase" id="RU003783"/>
    </source>
</evidence>
<evidence type="ECO:0000256" key="7">
    <source>
        <dbReference type="ARBA" id="ARBA00022840"/>
    </source>
</evidence>
<dbReference type="EC" id="2.5.1.75" evidence="10"/>
<feature type="site" description="Interaction with substrate tRNA" evidence="10">
    <location>
        <position position="112"/>
    </location>
</feature>
<dbReference type="GO" id="GO:0052381">
    <property type="term" value="F:tRNA dimethylallyltransferase activity"/>
    <property type="evidence" value="ECO:0007669"/>
    <property type="project" value="UniProtKB-EC"/>
</dbReference>
<evidence type="ECO:0000256" key="4">
    <source>
        <dbReference type="ARBA" id="ARBA00022679"/>
    </source>
</evidence>
<evidence type="ECO:0000256" key="12">
    <source>
        <dbReference type="RuleBase" id="RU003784"/>
    </source>
</evidence>
<comment type="caution">
    <text evidence="10">Lacks conserved residue(s) required for the propagation of feature annotation.</text>
</comment>
<dbReference type="InterPro" id="IPR039657">
    <property type="entry name" value="Dimethylallyltransferase"/>
</dbReference>
<evidence type="ECO:0000313" key="15">
    <source>
        <dbReference type="Proteomes" id="UP000664835"/>
    </source>
</evidence>
<comment type="function">
    <text evidence="2 10 12">Catalyzes the transfer of a dimethylallyl group onto the adenine at position 37 in tRNAs that read codons beginning with uridine, leading to the formation of N6-(dimethylallyl)adenosine (i(6)A).</text>
</comment>
<evidence type="ECO:0000256" key="13">
    <source>
        <dbReference type="RuleBase" id="RU003785"/>
    </source>
</evidence>
<reference evidence="14 15" key="1">
    <citation type="submission" date="2021-03" db="EMBL/GenBank/DDBJ databases">
        <title>Thiomicrorhabdus sp.nov.,novel sulfur-oxidizing bacteria isolated from coastal sediment.</title>
        <authorList>
            <person name="Liu X."/>
        </authorList>
    </citation>
    <scope>NUCLEOTIDE SEQUENCE [LARGE SCALE GENOMIC DNA]</scope>
    <source>
        <strain evidence="14 15">6S2-11</strain>
    </source>
</reference>
<keyword evidence="5 10" id="KW-0819">tRNA processing</keyword>
<keyword evidence="4 10" id="KW-0808">Transferase</keyword>
<dbReference type="Pfam" id="PF01715">
    <property type="entry name" value="IPPT"/>
    <property type="match status" value="1"/>
</dbReference>
<comment type="subunit">
    <text evidence="10">Monomer.</text>
</comment>
<accession>A0ABS3Q3D6</accession>
<evidence type="ECO:0000256" key="6">
    <source>
        <dbReference type="ARBA" id="ARBA00022741"/>
    </source>
</evidence>
<name>A0ABS3Q3D6_9GAMM</name>
<dbReference type="NCBIfam" id="TIGR00174">
    <property type="entry name" value="miaA"/>
    <property type="match status" value="1"/>
</dbReference>
<comment type="caution">
    <text evidence="14">The sequence shown here is derived from an EMBL/GenBank/DDBJ whole genome shotgun (WGS) entry which is preliminary data.</text>
</comment>
<comment type="similarity">
    <text evidence="3 10 13">Belongs to the IPP transferase family.</text>
</comment>
<dbReference type="PANTHER" id="PTHR11088">
    <property type="entry name" value="TRNA DIMETHYLALLYLTRANSFERASE"/>
    <property type="match status" value="1"/>
</dbReference>
<feature type="region of interest" description="Interaction with substrate tRNA" evidence="10">
    <location>
        <begin position="251"/>
        <end position="256"/>
    </location>
</feature>
<dbReference type="PANTHER" id="PTHR11088:SF60">
    <property type="entry name" value="TRNA DIMETHYLALLYLTRANSFERASE"/>
    <property type="match status" value="1"/>
</dbReference>
<keyword evidence="8 10" id="KW-0460">Magnesium</keyword>
<evidence type="ECO:0000256" key="1">
    <source>
        <dbReference type="ARBA" id="ARBA00001946"/>
    </source>
</evidence>
<dbReference type="HAMAP" id="MF_00185">
    <property type="entry name" value="IPP_trans"/>
    <property type="match status" value="1"/>
</dbReference>
<protein>
    <recommendedName>
        <fullName evidence="10">tRNA dimethylallyltransferase</fullName>
        <ecNumber evidence="10">2.5.1.75</ecNumber>
    </recommendedName>
    <alternativeName>
        <fullName evidence="10">Dimethylallyl diphosphate:tRNA dimethylallyltransferase</fullName>
        <shortName evidence="10">DMAPP:tRNA dimethylallyltransferase</shortName>
        <shortName evidence="10">DMATase</shortName>
    </alternativeName>
    <alternativeName>
        <fullName evidence="10">Isopentenyl-diphosphate:tRNA isopentenyltransferase</fullName>
        <shortName evidence="10">IPP transferase</shortName>
        <shortName evidence="10">IPPT</shortName>
        <shortName evidence="10">IPTase</shortName>
    </alternativeName>
</protein>
<evidence type="ECO:0000256" key="3">
    <source>
        <dbReference type="ARBA" id="ARBA00005842"/>
    </source>
</evidence>
<dbReference type="SUPFAM" id="SSF52540">
    <property type="entry name" value="P-loop containing nucleoside triphosphate hydrolases"/>
    <property type="match status" value="2"/>
</dbReference>
<comment type="catalytic activity">
    <reaction evidence="9 10 11">
        <text>adenosine(37) in tRNA + dimethylallyl diphosphate = N(6)-dimethylallyladenosine(37) in tRNA + diphosphate</text>
        <dbReference type="Rhea" id="RHEA:26482"/>
        <dbReference type="Rhea" id="RHEA-COMP:10162"/>
        <dbReference type="Rhea" id="RHEA-COMP:10375"/>
        <dbReference type="ChEBI" id="CHEBI:33019"/>
        <dbReference type="ChEBI" id="CHEBI:57623"/>
        <dbReference type="ChEBI" id="CHEBI:74411"/>
        <dbReference type="ChEBI" id="CHEBI:74415"/>
        <dbReference type="EC" id="2.5.1.75"/>
    </reaction>
</comment>
<keyword evidence="15" id="KW-1185">Reference proteome</keyword>